<feature type="transmembrane region" description="Helical" evidence="8">
    <location>
        <begin position="682"/>
        <end position="706"/>
    </location>
</feature>
<feature type="region of interest" description="Disordered" evidence="7">
    <location>
        <begin position="279"/>
        <end position="348"/>
    </location>
</feature>
<keyword evidence="6 8" id="KW-0472">Membrane</keyword>
<evidence type="ECO:0000256" key="5">
    <source>
        <dbReference type="ARBA" id="ARBA00022989"/>
    </source>
</evidence>
<dbReference type="GO" id="GO:0012505">
    <property type="term" value="C:endomembrane system"/>
    <property type="evidence" value="ECO:0007669"/>
    <property type="project" value="UniProtKB-SubCell"/>
</dbReference>
<organism evidence="13 14">
    <name type="scientific">Exophiala oligosperma</name>
    <dbReference type="NCBI Taxonomy" id="215243"/>
    <lineage>
        <taxon>Eukaryota</taxon>
        <taxon>Fungi</taxon>
        <taxon>Dikarya</taxon>
        <taxon>Ascomycota</taxon>
        <taxon>Pezizomycotina</taxon>
        <taxon>Eurotiomycetes</taxon>
        <taxon>Chaetothyriomycetidae</taxon>
        <taxon>Chaetothyriales</taxon>
        <taxon>Herpotrichiellaceae</taxon>
        <taxon>Exophiala</taxon>
    </lineage>
</organism>
<dbReference type="VEuPathDB" id="FungiDB:PV06_09286"/>
<feature type="domain" description="CSC1/OSCA1-like cytosolic" evidence="12">
    <location>
        <begin position="209"/>
        <end position="461"/>
    </location>
</feature>
<gene>
    <name evidence="13" type="ORF">PV06_09286</name>
</gene>
<evidence type="ECO:0000313" key="13">
    <source>
        <dbReference type="EMBL" id="KIW38311.1"/>
    </source>
</evidence>
<feature type="transmembrane region" description="Helical" evidence="8">
    <location>
        <begin position="726"/>
        <end position="747"/>
    </location>
</feature>
<evidence type="ECO:0000259" key="12">
    <source>
        <dbReference type="Pfam" id="PF14703"/>
    </source>
</evidence>
<dbReference type="InterPro" id="IPR035979">
    <property type="entry name" value="RBD_domain_sf"/>
</dbReference>
<dbReference type="Pfam" id="PF13967">
    <property type="entry name" value="RSN1_TM"/>
    <property type="match status" value="1"/>
</dbReference>
<dbReference type="GO" id="GO:0005227">
    <property type="term" value="F:calcium-activated cation channel activity"/>
    <property type="evidence" value="ECO:0007669"/>
    <property type="project" value="InterPro"/>
</dbReference>
<feature type="transmembrane region" description="Helical" evidence="8">
    <location>
        <begin position="118"/>
        <end position="137"/>
    </location>
</feature>
<feature type="domain" description="CSC1/OSCA1-like 7TM region" evidence="9">
    <location>
        <begin position="473"/>
        <end position="745"/>
    </location>
</feature>
<dbReference type="PANTHER" id="PTHR13018">
    <property type="entry name" value="PROBABLE MEMBRANE PROTEIN DUF221-RELATED"/>
    <property type="match status" value="1"/>
</dbReference>
<comment type="subcellular location">
    <subcellularLocation>
        <location evidence="1">Endomembrane system</location>
        <topology evidence="1">Multi-pass membrane protein</topology>
    </subcellularLocation>
</comment>
<keyword evidence="3" id="KW-0813">Transport</keyword>
<feature type="transmembrane region" description="Helical" evidence="8">
    <location>
        <begin position="38"/>
        <end position="59"/>
    </location>
</feature>
<dbReference type="InterPro" id="IPR003864">
    <property type="entry name" value="CSC1/OSCA1-like_7TM"/>
</dbReference>
<evidence type="ECO:0000256" key="6">
    <source>
        <dbReference type="ARBA" id="ARBA00023136"/>
    </source>
</evidence>
<evidence type="ECO:0008006" key="15">
    <source>
        <dbReference type="Google" id="ProtNLM"/>
    </source>
</evidence>
<dbReference type="InterPro" id="IPR045122">
    <property type="entry name" value="Csc1-like"/>
</dbReference>
<dbReference type="GeneID" id="27361360"/>
<evidence type="ECO:0000256" key="8">
    <source>
        <dbReference type="SAM" id="Phobius"/>
    </source>
</evidence>
<dbReference type="OrthoDB" id="1076608at2759"/>
<evidence type="ECO:0000313" key="14">
    <source>
        <dbReference type="Proteomes" id="UP000053342"/>
    </source>
</evidence>
<dbReference type="RefSeq" id="XP_016258527.1">
    <property type="nucleotide sequence ID" value="XM_016410720.1"/>
</dbReference>
<dbReference type="InterPro" id="IPR027815">
    <property type="entry name" value="CSC1/OSCA1-like_cyt"/>
</dbReference>
<sequence>MADLGANDPRTGSARNNHTSPGLSRIAQGSNSSATSNLVATLVPVLILFGVCLIIFVIARRKFLRVYAPRSILKSLEPHERTEPLSTGWFKWIPEFYRLPSRHVLNHSSFDGYLLLRFLKVLGVICLVGIGLLWPILLPLHATGGGGNEGLDLLTMGNIKDPRRLYAHAVLAWIYFVFILYMISRECIFYINLRQAYLLSPFYADRLSSRTVLYMNVPRQYLDEERLKWILGKSVKRIWIPQSTAELERLVKERDQTAMRLEKAEFSLIKMANAARTKVLKKGKSGKGQDQDQDQGQDQQQQPASPQLKQSSDEIRKESAAGSDGSKTIQVSESPNSPSTINSSTSTQGGKFELILPNVNGSVAGQWLSHSSRPHHRPIANYGRRVDTIKWTRNQIKKLNSKINVVRRHQLFRPQSMMPSVFVEFETHTDAQNAYQTLTHHRPLHMSHRLIGVRPFEIIWPSLHMAWWEAIVRKFSIRAAITAMIIFWAIPSAAVGTISNITYLSTKVPFLHWIKDLPSVVKGLISGVLPAVALSLLMSIVPGILRYMARLSGVPTLTRIELFVQHAYFAFQVVQVFLITTLTSAASAAVTKIIEDPTTAKSLLSQNLPKASNFYLSYFLIQSLAIGAIALAQPYTLFKFNIQQKFLANPRKIYTRWHRLQRVHWGSVFPVYTNLGVITLSYALIAPVVLGFAAVGVGFLYVVYRYNLMFVYDAEVDTKGLVYPRALLQMILGLYFSEVCMIGLFSLRGGLGPLVLTAMLLVITVLVHVSLLDAVRPFLSSLPRTLTVEEDKDTLFPPESESSAPRTYQEPAWLRDLEKYTDEVDEEDDGPVHEPGATRGALPVVEGATGAADTLKSGITDVVKKKFNKDHPEIRTHLTSTASFFRRWIRPELGQKSNWLIRWLHPEVYSDYTILRGWVPEELPEPKYPPEVEENIYLPPSYLGKPPTLWIPKDPAGISKQEVEHTKKFISVTDEYVTVDENGGVKINLDEPRLVFDIDKLRY</sequence>
<accession>A0A0D2ADN6</accession>
<comment type="similarity">
    <text evidence="2">Belongs to the CSC1 (TC 1.A.17) family.</text>
</comment>
<keyword evidence="4 8" id="KW-0812">Transmembrane</keyword>
<dbReference type="InterPro" id="IPR022257">
    <property type="entry name" value="PHM7_ext"/>
</dbReference>
<evidence type="ECO:0000259" key="9">
    <source>
        <dbReference type="Pfam" id="PF02714"/>
    </source>
</evidence>
<keyword evidence="14" id="KW-1185">Reference proteome</keyword>
<evidence type="ECO:0000256" key="2">
    <source>
        <dbReference type="ARBA" id="ARBA00007779"/>
    </source>
</evidence>
<dbReference type="InterPro" id="IPR032880">
    <property type="entry name" value="CSC1/OSCA1-like_N"/>
</dbReference>
<evidence type="ECO:0000256" key="4">
    <source>
        <dbReference type="ARBA" id="ARBA00022692"/>
    </source>
</evidence>
<feature type="transmembrane region" description="Helical" evidence="8">
    <location>
        <begin position="568"/>
        <end position="594"/>
    </location>
</feature>
<dbReference type="Pfam" id="PF02714">
    <property type="entry name" value="RSN1_7TM"/>
    <property type="match status" value="1"/>
</dbReference>
<keyword evidence="5 8" id="KW-1133">Transmembrane helix</keyword>
<proteinExistence type="inferred from homology"/>
<feature type="transmembrane region" description="Helical" evidence="8">
    <location>
        <begin position="754"/>
        <end position="772"/>
    </location>
</feature>
<dbReference type="PANTHER" id="PTHR13018:SF53">
    <property type="entry name" value="DUF221 DOMAIN PROTEIN"/>
    <property type="match status" value="1"/>
</dbReference>
<dbReference type="Pfam" id="PF14703">
    <property type="entry name" value="PHM7_cyt"/>
    <property type="match status" value="1"/>
</dbReference>
<feature type="compositionally biased region" description="Low complexity" evidence="7">
    <location>
        <begin position="332"/>
        <end position="347"/>
    </location>
</feature>
<feature type="domain" description="10TM putative phosphate transporter extracellular tail" evidence="10">
    <location>
        <begin position="903"/>
        <end position="988"/>
    </location>
</feature>
<dbReference type="AlphaFoldDB" id="A0A0D2ADN6"/>
<evidence type="ECO:0000256" key="3">
    <source>
        <dbReference type="ARBA" id="ARBA00022448"/>
    </source>
</evidence>
<evidence type="ECO:0000259" key="10">
    <source>
        <dbReference type="Pfam" id="PF12621"/>
    </source>
</evidence>
<feature type="transmembrane region" description="Helical" evidence="8">
    <location>
        <begin position="481"/>
        <end position="504"/>
    </location>
</feature>
<feature type="region of interest" description="Disordered" evidence="7">
    <location>
        <begin position="1"/>
        <end position="30"/>
    </location>
</feature>
<name>A0A0D2ADN6_9EURO</name>
<dbReference type="GO" id="GO:0005886">
    <property type="term" value="C:plasma membrane"/>
    <property type="evidence" value="ECO:0007669"/>
    <property type="project" value="TreeGrafter"/>
</dbReference>
<dbReference type="EMBL" id="KN847341">
    <property type="protein sequence ID" value="KIW38311.1"/>
    <property type="molecule type" value="Genomic_DNA"/>
</dbReference>
<feature type="domain" description="CSC1/OSCA1-like N-terminal transmembrane" evidence="11">
    <location>
        <begin position="38"/>
        <end position="186"/>
    </location>
</feature>
<feature type="compositionally biased region" description="Low complexity" evidence="7">
    <location>
        <begin position="294"/>
        <end position="310"/>
    </location>
</feature>
<dbReference type="SUPFAM" id="SSF54928">
    <property type="entry name" value="RNA-binding domain, RBD"/>
    <property type="match status" value="1"/>
</dbReference>
<feature type="compositionally biased region" description="Polar residues" evidence="7">
    <location>
        <begin position="13"/>
        <end position="30"/>
    </location>
</feature>
<evidence type="ECO:0000259" key="11">
    <source>
        <dbReference type="Pfam" id="PF13967"/>
    </source>
</evidence>
<dbReference type="Proteomes" id="UP000053342">
    <property type="component" value="Unassembled WGS sequence"/>
</dbReference>
<feature type="transmembrane region" description="Helical" evidence="8">
    <location>
        <begin position="165"/>
        <end position="184"/>
    </location>
</feature>
<protein>
    <recommendedName>
        <fullName evidence="15">CSC1/OSCA1-like 7TM region domain-containing protein</fullName>
    </recommendedName>
</protein>
<reference evidence="13 14" key="1">
    <citation type="submission" date="2015-01" db="EMBL/GenBank/DDBJ databases">
        <title>The Genome Sequence of Exophiala oligosperma CBS72588.</title>
        <authorList>
            <consortium name="The Broad Institute Genomics Platform"/>
            <person name="Cuomo C."/>
            <person name="de Hoog S."/>
            <person name="Gorbushina A."/>
            <person name="Stielow B."/>
            <person name="Teixiera M."/>
            <person name="Abouelleil A."/>
            <person name="Chapman S.B."/>
            <person name="Priest M."/>
            <person name="Young S.K."/>
            <person name="Wortman J."/>
            <person name="Nusbaum C."/>
            <person name="Birren B."/>
        </authorList>
    </citation>
    <scope>NUCLEOTIDE SEQUENCE [LARGE SCALE GENOMIC DNA]</scope>
    <source>
        <strain evidence="13 14">CBS 72588</strain>
    </source>
</reference>
<dbReference type="Pfam" id="PF12621">
    <property type="entry name" value="PHM7_ext"/>
    <property type="match status" value="1"/>
</dbReference>
<dbReference type="HOGENOM" id="CLU_002458_2_1_1"/>
<feature type="transmembrane region" description="Helical" evidence="8">
    <location>
        <begin position="524"/>
        <end position="547"/>
    </location>
</feature>
<evidence type="ECO:0000256" key="1">
    <source>
        <dbReference type="ARBA" id="ARBA00004127"/>
    </source>
</evidence>
<dbReference type="GO" id="GO:0003676">
    <property type="term" value="F:nucleic acid binding"/>
    <property type="evidence" value="ECO:0007669"/>
    <property type="project" value="InterPro"/>
</dbReference>
<dbReference type="STRING" id="215243.A0A0D2ADN6"/>
<feature type="transmembrane region" description="Helical" evidence="8">
    <location>
        <begin position="614"/>
        <end position="638"/>
    </location>
</feature>
<evidence type="ECO:0000256" key="7">
    <source>
        <dbReference type="SAM" id="MobiDB-lite"/>
    </source>
</evidence>